<feature type="transmembrane region" description="Helical" evidence="14">
    <location>
        <begin position="295"/>
        <end position="315"/>
    </location>
</feature>
<comment type="similarity">
    <text evidence="2">Belongs to the major facilitator superfamily. Metabolite:H+ Symporter (MHS) family (TC 2.A.1.6) family.</text>
</comment>
<feature type="transmembrane region" description="Helical" evidence="14">
    <location>
        <begin position="352"/>
        <end position="379"/>
    </location>
</feature>
<accession>A0A4Z1DPP8</accession>
<evidence type="ECO:0000256" key="11">
    <source>
        <dbReference type="ARBA" id="ARBA00037295"/>
    </source>
</evidence>
<dbReference type="InterPro" id="IPR005829">
    <property type="entry name" value="Sugar_transporter_CS"/>
</dbReference>
<dbReference type="CDD" id="cd17366">
    <property type="entry name" value="MFS_ProP"/>
    <property type="match status" value="1"/>
</dbReference>
<evidence type="ECO:0000256" key="6">
    <source>
        <dbReference type="ARBA" id="ARBA00022692"/>
    </source>
</evidence>
<comment type="caution">
    <text evidence="16">The sequence shown here is derived from an EMBL/GenBank/DDBJ whole genome shotgun (WGS) entry which is preliminary data.</text>
</comment>
<feature type="transmembrane region" description="Helical" evidence="14">
    <location>
        <begin position="418"/>
        <end position="437"/>
    </location>
</feature>
<feature type="transmembrane region" description="Helical" evidence="14">
    <location>
        <begin position="391"/>
        <end position="412"/>
    </location>
</feature>
<organism evidence="16 17">
    <name type="scientific">Streptomyces griseoluteus</name>
    <dbReference type="NCBI Taxonomy" id="29306"/>
    <lineage>
        <taxon>Bacteria</taxon>
        <taxon>Bacillati</taxon>
        <taxon>Actinomycetota</taxon>
        <taxon>Actinomycetes</taxon>
        <taxon>Kitasatosporales</taxon>
        <taxon>Streptomycetaceae</taxon>
        <taxon>Streptomyces</taxon>
    </lineage>
</organism>
<evidence type="ECO:0000313" key="16">
    <source>
        <dbReference type="EMBL" id="TGN85712.1"/>
    </source>
</evidence>
<dbReference type="RefSeq" id="WP_135790289.1">
    <property type="nucleotide sequence ID" value="NZ_BNBQ01000001.1"/>
</dbReference>
<feature type="transmembrane region" description="Helical" evidence="14">
    <location>
        <begin position="327"/>
        <end position="346"/>
    </location>
</feature>
<evidence type="ECO:0000256" key="13">
    <source>
        <dbReference type="SAM" id="MobiDB-lite"/>
    </source>
</evidence>
<evidence type="ECO:0000313" key="17">
    <source>
        <dbReference type="Proteomes" id="UP000298513"/>
    </source>
</evidence>
<dbReference type="FunFam" id="1.20.1250.20:FF:000051">
    <property type="entry name" value="Proline/glycine betaine transporter"/>
    <property type="match status" value="1"/>
</dbReference>
<sequence>MAATAVSPRPKSLRAPKAQAEPTVTDPALVKRAVKAAALGNAMEWFDFGVYSYIAVTLGKVFFPSGNPTAQLLSTFGAFAAAFLVRPLGGMIFGPLGDRVGRQKVLAVTMIMMAAGTFAIGLIPSYASIGVGAPLLLLAARLVQGFSTGGEYAGASTFIAEYAPDKKRGFLGSWLEFGTLAGYIGGAGLVTLMTALLSSDDLLSWGWRIPFLIAGPMGIIGLYLRMRLEETPAFAAEVEKAETNRPKVPLRDMLAGQWQSLLLCVGLVLVFNVTDYMLLSYMPSFLTSELKYDETHGLLVVLGVMALMMIVQPFAGALTDRVGRRPVIAAGCAGFLFLSIPALLLIRQGSLLAVALGMGALGLLLVCFTAAMPAALPALFPTRVRYGSLSIGFNVSVSLFGGTTPLVVTALIGATGNLMMPAYYMMAAAVIGGFAVWRMSESAGRPLPGSPPAVEAEQ</sequence>
<evidence type="ECO:0000256" key="10">
    <source>
        <dbReference type="ARBA" id="ARBA00023136"/>
    </source>
</evidence>
<keyword evidence="5" id="KW-0997">Cell inner membrane</keyword>
<feature type="transmembrane region" description="Helical" evidence="14">
    <location>
        <begin position="72"/>
        <end position="93"/>
    </location>
</feature>
<dbReference type="InterPro" id="IPR036259">
    <property type="entry name" value="MFS_trans_sf"/>
</dbReference>
<evidence type="ECO:0000256" key="4">
    <source>
        <dbReference type="ARBA" id="ARBA00022475"/>
    </source>
</evidence>
<keyword evidence="7" id="KW-0769">Symport</keyword>
<dbReference type="InterPro" id="IPR051084">
    <property type="entry name" value="H+-coupled_symporters"/>
</dbReference>
<keyword evidence="4" id="KW-1003">Cell membrane</keyword>
<protein>
    <recommendedName>
        <fullName evidence="12">Putative proline/betaine transporter</fullName>
    </recommendedName>
</protein>
<keyword evidence="9" id="KW-0175">Coiled coil</keyword>
<name>A0A4Z1DPP8_STRGP</name>
<dbReference type="FunFam" id="1.20.1250.20:FF:000001">
    <property type="entry name" value="Dicarboxylate MFS transporter"/>
    <property type="match status" value="1"/>
</dbReference>
<evidence type="ECO:0000256" key="5">
    <source>
        <dbReference type="ARBA" id="ARBA00022519"/>
    </source>
</evidence>
<dbReference type="PROSITE" id="PS00217">
    <property type="entry name" value="SUGAR_TRANSPORT_2"/>
    <property type="match status" value="1"/>
</dbReference>
<feature type="region of interest" description="Disordered" evidence="13">
    <location>
        <begin position="1"/>
        <end position="20"/>
    </location>
</feature>
<gene>
    <name evidence="16" type="primary">proP</name>
    <name evidence="16" type="ORF">E5082_06340</name>
</gene>
<evidence type="ECO:0000259" key="15">
    <source>
        <dbReference type="PROSITE" id="PS50850"/>
    </source>
</evidence>
<dbReference type="EMBL" id="SRRU01000002">
    <property type="protein sequence ID" value="TGN85712.1"/>
    <property type="molecule type" value="Genomic_DNA"/>
</dbReference>
<proteinExistence type="inferred from homology"/>
<dbReference type="AlphaFoldDB" id="A0A4Z1DPP8"/>
<keyword evidence="6 14" id="KW-0812">Transmembrane</keyword>
<evidence type="ECO:0000256" key="8">
    <source>
        <dbReference type="ARBA" id="ARBA00022989"/>
    </source>
</evidence>
<evidence type="ECO:0000256" key="9">
    <source>
        <dbReference type="ARBA" id="ARBA00023054"/>
    </source>
</evidence>
<reference evidence="16 17" key="1">
    <citation type="submission" date="2019-04" db="EMBL/GenBank/DDBJ databases">
        <title>Streptomyces sp. nov. Bv016 isolated from bark of Buahinia variegata.</title>
        <authorList>
            <person name="Kanchanasin P."/>
            <person name="Tanasupawat S."/>
            <person name="Yuki M."/>
            <person name="Kudo T."/>
        </authorList>
    </citation>
    <scope>NUCLEOTIDE SEQUENCE [LARGE SCALE GENOMIC DNA]</scope>
    <source>
        <strain evidence="16 17">JCM 4765</strain>
    </source>
</reference>
<keyword evidence="10 14" id="KW-0472">Membrane</keyword>
<keyword evidence="8 14" id="KW-1133">Transmembrane helix</keyword>
<dbReference type="GeneID" id="91529075"/>
<dbReference type="Pfam" id="PF00083">
    <property type="entry name" value="Sugar_tr"/>
    <property type="match status" value="2"/>
</dbReference>
<keyword evidence="17" id="KW-1185">Reference proteome</keyword>
<evidence type="ECO:0000256" key="12">
    <source>
        <dbReference type="ARBA" id="ARBA00039918"/>
    </source>
</evidence>
<dbReference type="PANTHER" id="PTHR43528:SF1">
    <property type="entry name" value="ALPHA-KETOGLUTARATE PERMEASE"/>
    <property type="match status" value="1"/>
</dbReference>
<dbReference type="SUPFAM" id="SSF103473">
    <property type="entry name" value="MFS general substrate transporter"/>
    <property type="match status" value="1"/>
</dbReference>
<feature type="transmembrane region" description="Helical" evidence="14">
    <location>
        <begin position="174"/>
        <end position="199"/>
    </location>
</feature>
<dbReference type="PROSITE" id="PS50850">
    <property type="entry name" value="MFS"/>
    <property type="match status" value="1"/>
</dbReference>
<dbReference type="PANTHER" id="PTHR43528">
    <property type="entry name" value="ALPHA-KETOGLUTARATE PERMEASE"/>
    <property type="match status" value="1"/>
</dbReference>
<dbReference type="Proteomes" id="UP000298513">
    <property type="component" value="Unassembled WGS sequence"/>
</dbReference>
<feature type="transmembrane region" description="Helical" evidence="14">
    <location>
        <begin position="105"/>
        <end position="127"/>
    </location>
</feature>
<feature type="domain" description="Major facilitator superfamily (MFS) profile" evidence="15">
    <location>
        <begin position="33"/>
        <end position="444"/>
    </location>
</feature>
<feature type="transmembrane region" description="Helical" evidence="14">
    <location>
        <begin position="261"/>
        <end position="283"/>
    </location>
</feature>
<dbReference type="NCBIfam" id="NF007927">
    <property type="entry name" value="PRK10642.1"/>
    <property type="match status" value="1"/>
</dbReference>
<keyword evidence="3" id="KW-0813">Transport</keyword>
<feature type="transmembrane region" description="Helical" evidence="14">
    <location>
        <begin position="205"/>
        <end position="224"/>
    </location>
</feature>
<evidence type="ECO:0000256" key="7">
    <source>
        <dbReference type="ARBA" id="ARBA00022847"/>
    </source>
</evidence>
<evidence type="ECO:0000256" key="3">
    <source>
        <dbReference type="ARBA" id="ARBA00022448"/>
    </source>
</evidence>
<evidence type="ECO:0000256" key="1">
    <source>
        <dbReference type="ARBA" id="ARBA00004429"/>
    </source>
</evidence>
<evidence type="ECO:0000256" key="2">
    <source>
        <dbReference type="ARBA" id="ARBA00008240"/>
    </source>
</evidence>
<comment type="subcellular location">
    <subcellularLocation>
        <location evidence="1">Cell inner membrane</location>
        <topology evidence="1">Multi-pass membrane protein</topology>
    </subcellularLocation>
</comment>
<comment type="function">
    <text evidence="11">May be a proton symporter involved in the uptake of osmolytes such as proline and glycine betaine.</text>
</comment>
<evidence type="ECO:0000256" key="14">
    <source>
        <dbReference type="SAM" id="Phobius"/>
    </source>
</evidence>
<dbReference type="Gene3D" id="1.20.1250.20">
    <property type="entry name" value="MFS general substrate transporter like domains"/>
    <property type="match status" value="2"/>
</dbReference>
<dbReference type="GO" id="GO:0015293">
    <property type="term" value="F:symporter activity"/>
    <property type="evidence" value="ECO:0007669"/>
    <property type="project" value="UniProtKB-KW"/>
</dbReference>
<dbReference type="InterPro" id="IPR020846">
    <property type="entry name" value="MFS_dom"/>
</dbReference>
<dbReference type="InterPro" id="IPR005828">
    <property type="entry name" value="MFS_sugar_transport-like"/>
</dbReference>
<dbReference type="GO" id="GO:0005886">
    <property type="term" value="C:plasma membrane"/>
    <property type="evidence" value="ECO:0007669"/>
    <property type="project" value="UniProtKB-SubCell"/>
</dbReference>